<dbReference type="PANTHER" id="PTHR11439:SF465">
    <property type="entry name" value="REVERSE TRANSCRIPTASE TY1_COPIA-TYPE DOMAIN-CONTAINING PROTEIN"/>
    <property type="match status" value="1"/>
</dbReference>
<keyword evidence="3" id="KW-1185">Reference proteome</keyword>
<evidence type="ECO:0000259" key="1">
    <source>
        <dbReference type="Pfam" id="PF07727"/>
    </source>
</evidence>
<proteinExistence type="predicted"/>
<accession>A0ABR0V972</accession>
<dbReference type="SUPFAM" id="SSF56672">
    <property type="entry name" value="DNA/RNA polymerases"/>
    <property type="match status" value="1"/>
</dbReference>
<feature type="domain" description="Reverse transcriptase Ty1/copia-type" evidence="1">
    <location>
        <begin position="4"/>
        <end position="137"/>
    </location>
</feature>
<dbReference type="Pfam" id="PF07727">
    <property type="entry name" value="RVT_2"/>
    <property type="match status" value="1"/>
</dbReference>
<dbReference type="PANTHER" id="PTHR11439">
    <property type="entry name" value="GAG-POL-RELATED RETROTRANSPOSON"/>
    <property type="match status" value="1"/>
</dbReference>
<reference evidence="2 3" key="1">
    <citation type="journal article" date="2021" name="Comput. Struct. Biotechnol. J.">
        <title>De novo genome assembly of the potent medicinal plant Rehmannia glutinosa using nanopore technology.</title>
        <authorList>
            <person name="Ma L."/>
            <person name="Dong C."/>
            <person name="Song C."/>
            <person name="Wang X."/>
            <person name="Zheng X."/>
            <person name="Niu Y."/>
            <person name="Chen S."/>
            <person name="Feng W."/>
        </authorList>
    </citation>
    <scope>NUCLEOTIDE SEQUENCE [LARGE SCALE GENOMIC DNA]</scope>
    <source>
        <strain evidence="2">DH-2019</strain>
    </source>
</reference>
<evidence type="ECO:0000313" key="3">
    <source>
        <dbReference type="Proteomes" id="UP001318860"/>
    </source>
</evidence>
<sequence>MTVPEGNTRAREGQVCLLKRSVYGLKQASREWNTELYLKLVEYGFTQSCHDHCLFVKSHAGGFLTLLVYVDDVLIIGSHDSDIEHLKAYLDRVFTIKDLCFDKYFLGVEIARSEQGTYLNQRKYILDILKDVGLQEFDTERYHRLIGRLLYLNFTHSDITFAVQQLSQYVGNPHYSHWDVAVHVLRYLKRCPSLGLFYSSSSPCTLTAYSDADWGTCPDTRKSLTGFCIFLGTSLISWKTKKQNTVSLSSVESEYRAHGAVVGELQWIFYVTRDLQRTKHLDIDCHIVCNLFKDGFFVLQHVRSRNQLADVFTKSLGGPQFQMLLSKFGLRDFHRCQT</sequence>
<dbReference type="EMBL" id="JABTTQ020001341">
    <property type="protein sequence ID" value="KAK6131783.1"/>
    <property type="molecule type" value="Genomic_DNA"/>
</dbReference>
<name>A0ABR0V972_REHGL</name>
<protein>
    <recommendedName>
        <fullName evidence="1">Reverse transcriptase Ty1/copia-type domain-containing protein</fullName>
    </recommendedName>
</protein>
<dbReference type="InterPro" id="IPR013103">
    <property type="entry name" value="RVT_2"/>
</dbReference>
<organism evidence="2 3">
    <name type="scientific">Rehmannia glutinosa</name>
    <name type="common">Chinese foxglove</name>
    <dbReference type="NCBI Taxonomy" id="99300"/>
    <lineage>
        <taxon>Eukaryota</taxon>
        <taxon>Viridiplantae</taxon>
        <taxon>Streptophyta</taxon>
        <taxon>Embryophyta</taxon>
        <taxon>Tracheophyta</taxon>
        <taxon>Spermatophyta</taxon>
        <taxon>Magnoliopsida</taxon>
        <taxon>eudicotyledons</taxon>
        <taxon>Gunneridae</taxon>
        <taxon>Pentapetalae</taxon>
        <taxon>asterids</taxon>
        <taxon>lamiids</taxon>
        <taxon>Lamiales</taxon>
        <taxon>Orobanchaceae</taxon>
        <taxon>Rehmannieae</taxon>
        <taxon>Rehmannia</taxon>
    </lineage>
</organism>
<dbReference type="InterPro" id="IPR043502">
    <property type="entry name" value="DNA/RNA_pol_sf"/>
</dbReference>
<evidence type="ECO:0000313" key="2">
    <source>
        <dbReference type="EMBL" id="KAK6131783.1"/>
    </source>
</evidence>
<dbReference type="Proteomes" id="UP001318860">
    <property type="component" value="Unassembled WGS sequence"/>
</dbReference>
<gene>
    <name evidence="2" type="ORF">DH2020_034479</name>
</gene>
<comment type="caution">
    <text evidence="2">The sequence shown here is derived from an EMBL/GenBank/DDBJ whole genome shotgun (WGS) entry which is preliminary data.</text>
</comment>
<dbReference type="CDD" id="cd09272">
    <property type="entry name" value="RNase_HI_RT_Ty1"/>
    <property type="match status" value="1"/>
</dbReference>